<dbReference type="InterPro" id="IPR036282">
    <property type="entry name" value="Glutathione-S-Trfase_C_sf"/>
</dbReference>
<dbReference type="Pfam" id="PF02798">
    <property type="entry name" value="GST_N"/>
    <property type="match status" value="1"/>
</dbReference>
<proteinExistence type="inferred from homology"/>
<dbReference type="GO" id="GO:0005737">
    <property type="term" value="C:cytoplasm"/>
    <property type="evidence" value="ECO:0007669"/>
    <property type="project" value="UniProtKB-SubCell"/>
</dbReference>
<dbReference type="InterPro" id="IPR004046">
    <property type="entry name" value="GST_C"/>
</dbReference>
<protein>
    <recommendedName>
        <fullName evidence="7">Glutathione S-transferase theta</fullName>
    </recommendedName>
</protein>
<dbReference type="InterPro" id="IPR004045">
    <property type="entry name" value="Glutathione_S-Trfase_N"/>
</dbReference>
<keyword evidence="2" id="KW-0963">Cytoplasm</keyword>
<evidence type="ECO:0000313" key="6">
    <source>
        <dbReference type="EMBL" id="KAL0272169.1"/>
    </source>
</evidence>
<comment type="caution">
    <text evidence="6">The sequence shown here is derived from an EMBL/GenBank/DDBJ whole genome shotgun (WGS) entry which is preliminary data.</text>
</comment>
<dbReference type="InterPro" id="IPR040079">
    <property type="entry name" value="Glutathione_S-Trfase"/>
</dbReference>
<accession>A0AAW2HQL9</accession>
<gene>
    <name evidence="6" type="ORF">PYX00_005248</name>
</gene>
<evidence type="ECO:0000256" key="1">
    <source>
        <dbReference type="ARBA" id="ARBA00004496"/>
    </source>
</evidence>
<dbReference type="SUPFAM" id="SSF47616">
    <property type="entry name" value="GST C-terminal domain-like"/>
    <property type="match status" value="1"/>
</dbReference>
<dbReference type="Gene3D" id="3.40.30.10">
    <property type="entry name" value="Glutaredoxin"/>
    <property type="match status" value="1"/>
</dbReference>
<dbReference type="InterPro" id="IPR036249">
    <property type="entry name" value="Thioredoxin-like_sf"/>
</dbReference>
<dbReference type="AlphaFoldDB" id="A0AAW2HQL9"/>
<dbReference type="PANTHER" id="PTHR43917:SF8">
    <property type="entry name" value="GH16740P-RELATED"/>
    <property type="match status" value="1"/>
</dbReference>
<dbReference type="PROSITE" id="PS50405">
    <property type="entry name" value="GST_CTER"/>
    <property type="match status" value="1"/>
</dbReference>
<dbReference type="FunFam" id="3.40.30.10:FF:000176">
    <property type="entry name" value="Glutathione S-transferase theta-1"/>
    <property type="match status" value="1"/>
</dbReference>
<dbReference type="InterPro" id="IPR051369">
    <property type="entry name" value="GST_Theta"/>
</dbReference>
<dbReference type="SUPFAM" id="SSF52833">
    <property type="entry name" value="Thioredoxin-like"/>
    <property type="match status" value="1"/>
</dbReference>
<organism evidence="6">
    <name type="scientific">Menopon gallinae</name>
    <name type="common">poultry shaft louse</name>
    <dbReference type="NCBI Taxonomy" id="328185"/>
    <lineage>
        <taxon>Eukaryota</taxon>
        <taxon>Metazoa</taxon>
        <taxon>Ecdysozoa</taxon>
        <taxon>Arthropoda</taxon>
        <taxon>Hexapoda</taxon>
        <taxon>Insecta</taxon>
        <taxon>Pterygota</taxon>
        <taxon>Neoptera</taxon>
        <taxon>Paraneoptera</taxon>
        <taxon>Psocodea</taxon>
        <taxon>Troctomorpha</taxon>
        <taxon>Phthiraptera</taxon>
        <taxon>Amblycera</taxon>
        <taxon>Menoponidae</taxon>
        <taxon>Menopon</taxon>
    </lineage>
</organism>
<dbReference type="GO" id="GO:0004364">
    <property type="term" value="F:glutathione transferase activity"/>
    <property type="evidence" value="ECO:0007669"/>
    <property type="project" value="TreeGrafter"/>
</dbReference>
<feature type="domain" description="GST N-terminal" evidence="4">
    <location>
        <begin position="1"/>
        <end position="83"/>
    </location>
</feature>
<dbReference type="InterPro" id="IPR010987">
    <property type="entry name" value="Glutathione-S-Trfase_C-like"/>
</dbReference>
<dbReference type="GO" id="GO:0006749">
    <property type="term" value="P:glutathione metabolic process"/>
    <property type="evidence" value="ECO:0007669"/>
    <property type="project" value="TreeGrafter"/>
</dbReference>
<dbReference type="Pfam" id="PF00043">
    <property type="entry name" value="GST_C"/>
    <property type="match status" value="1"/>
</dbReference>
<reference evidence="6" key="1">
    <citation type="journal article" date="2024" name="Gigascience">
        <title>Chromosome-level genome of the poultry shaft louse Menopon gallinae provides insight into the host-switching and adaptive evolution of parasitic lice.</title>
        <authorList>
            <person name="Xu Y."/>
            <person name="Ma L."/>
            <person name="Liu S."/>
            <person name="Liang Y."/>
            <person name="Liu Q."/>
            <person name="He Z."/>
            <person name="Tian L."/>
            <person name="Duan Y."/>
            <person name="Cai W."/>
            <person name="Li H."/>
            <person name="Song F."/>
        </authorList>
    </citation>
    <scope>NUCLEOTIDE SEQUENCE</scope>
    <source>
        <strain evidence="6">Cailab_2023a</strain>
    </source>
</reference>
<dbReference type="EMBL" id="JARGDH010000003">
    <property type="protein sequence ID" value="KAL0272169.1"/>
    <property type="molecule type" value="Genomic_DNA"/>
</dbReference>
<dbReference type="SFLD" id="SFLDS00019">
    <property type="entry name" value="Glutathione_Transferase_(cytos"/>
    <property type="match status" value="1"/>
</dbReference>
<evidence type="ECO:0000259" key="4">
    <source>
        <dbReference type="PROSITE" id="PS50404"/>
    </source>
</evidence>
<evidence type="ECO:0008006" key="7">
    <source>
        <dbReference type="Google" id="ProtNLM"/>
    </source>
</evidence>
<dbReference type="PROSITE" id="PS50404">
    <property type="entry name" value="GST_NTER"/>
    <property type="match status" value="1"/>
</dbReference>
<dbReference type="PANTHER" id="PTHR43917">
    <property type="match status" value="1"/>
</dbReference>
<evidence type="ECO:0000259" key="5">
    <source>
        <dbReference type="PROSITE" id="PS50405"/>
    </source>
</evidence>
<sequence length="202" mass="23413">MTLKIYVNFLSQPARALAIFLRQNKIPHTTKIVDLMSGEHMTKEYIQNVHQFGKVPAIDDDGFKMIESIAILRYLARKYNVPDHWYPKDLQKQARVDEFLEWQHIGARAPLAMYFRTLFLVPMVTGKPADEAKVLSWKKKMETALDEIENVWLKRSQYLGGDQISIADIIGLCEIDQPSESLVYTLNIFWKLILSLCRNGKI</sequence>
<comment type="similarity">
    <text evidence="3">Belongs to the GST superfamily.</text>
</comment>
<feature type="domain" description="GST C-terminal" evidence="5">
    <location>
        <begin position="89"/>
        <end position="202"/>
    </location>
</feature>
<comment type="subcellular location">
    <subcellularLocation>
        <location evidence="1">Cytoplasm</location>
    </subcellularLocation>
</comment>
<dbReference type="Gene3D" id="1.20.1050.10">
    <property type="match status" value="1"/>
</dbReference>
<name>A0AAW2HQL9_9NEOP</name>
<evidence type="ECO:0000256" key="2">
    <source>
        <dbReference type="ARBA" id="ARBA00022490"/>
    </source>
</evidence>
<evidence type="ECO:0000256" key="3">
    <source>
        <dbReference type="RuleBase" id="RU003494"/>
    </source>
</evidence>
<dbReference type="SFLD" id="SFLDG00358">
    <property type="entry name" value="Main_(cytGST)"/>
    <property type="match status" value="1"/>
</dbReference>